<evidence type="ECO:0000256" key="1">
    <source>
        <dbReference type="ARBA" id="ARBA00022679"/>
    </source>
</evidence>
<dbReference type="InterPro" id="IPR019734">
    <property type="entry name" value="TPR_rpt"/>
</dbReference>
<dbReference type="SUPFAM" id="SSF56112">
    <property type="entry name" value="Protein kinase-like (PK-like)"/>
    <property type="match status" value="1"/>
</dbReference>
<dbReference type="Gene3D" id="1.25.40.10">
    <property type="entry name" value="Tetratricopeptide repeat domain"/>
    <property type="match status" value="2"/>
</dbReference>
<feature type="region of interest" description="Disordered" evidence="6">
    <location>
        <begin position="1"/>
        <end position="31"/>
    </location>
</feature>
<dbReference type="PROSITE" id="PS50011">
    <property type="entry name" value="PROTEIN_KINASE_DOM"/>
    <property type="match status" value="1"/>
</dbReference>
<evidence type="ECO:0000313" key="9">
    <source>
        <dbReference type="Proteomes" id="UP000238823"/>
    </source>
</evidence>
<dbReference type="Gene3D" id="3.30.200.20">
    <property type="entry name" value="Phosphorylase Kinase, domain 1"/>
    <property type="match status" value="1"/>
</dbReference>
<dbReference type="GO" id="GO:0005524">
    <property type="term" value="F:ATP binding"/>
    <property type="evidence" value="ECO:0007669"/>
    <property type="project" value="UniProtKB-UniRule"/>
</dbReference>
<dbReference type="InterPro" id="IPR017441">
    <property type="entry name" value="Protein_kinase_ATP_BS"/>
</dbReference>
<reference evidence="8 9" key="1">
    <citation type="submission" date="2018-03" db="EMBL/GenBank/DDBJ databases">
        <title>Draft Genome Sequences of the Obligatory Marine Myxobacteria Enhygromyxa salina SWB007.</title>
        <authorList>
            <person name="Poehlein A."/>
            <person name="Moghaddam J.A."/>
            <person name="Harms H."/>
            <person name="Alanjari M."/>
            <person name="Koenig G.M."/>
            <person name="Daniel R."/>
            <person name="Schaeberle T.F."/>
        </authorList>
    </citation>
    <scope>NUCLEOTIDE SEQUENCE [LARGE SCALE GENOMIC DNA]</scope>
    <source>
        <strain evidence="8 9">SWB007</strain>
    </source>
</reference>
<dbReference type="PROSITE" id="PS00108">
    <property type="entry name" value="PROTEIN_KINASE_ST"/>
    <property type="match status" value="1"/>
</dbReference>
<evidence type="ECO:0000256" key="6">
    <source>
        <dbReference type="SAM" id="MobiDB-lite"/>
    </source>
</evidence>
<proteinExistence type="predicted"/>
<dbReference type="AlphaFoldDB" id="A0A2S9YVV4"/>
<evidence type="ECO:0000256" key="5">
    <source>
        <dbReference type="PROSITE-ProRule" id="PRU10141"/>
    </source>
</evidence>
<evidence type="ECO:0000256" key="2">
    <source>
        <dbReference type="ARBA" id="ARBA00022741"/>
    </source>
</evidence>
<dbReference type="PANTHER" id="PTHR43289:SF6">
    <property type="entry name" value="SERINE_THREONINE-PROTEIN KINASE NEKL-3"/>
    <property type="match status" value="1"/>
</dbReference>
<dbReference type="EC" id="2.7.11.1" evidence="8"/>
<feature type="compositionally biased region" description="Basic and acidic residues" evidence="6">
    <location>
        <begin position="7"/>
        <end position="24"/>
    </location>
</feature>
<dbReference type="Pfam" id="PF13424">
    <property type="entry name" value="TPR_12"/>
    <property type="match status" value="3"/>
</dbReference>
<evidence type="ECO:0000256" key="4">
    <source>
        <dbReference type="ARBA" id="ARBA00022840"/>
    </source>
</evidence>
<dbReference type="PROSITE" id="PS00107">
    <property type="entry name" value="PROTEIN_KINASE_ATP"/>
    <property type="match status" value="1"/>
</dbReference>
<dbReference type="RefSeq" id="WP_181233270.1">
    <property type="nucleotide sequence ID" value="NZ_PVNL01000030.1"/>
</dbReference>
<dbReference type="Proteomes" id="UP000238823">
    <property type="component" value="Unassembled WGS sequence"/>
</dbReference>
<feature type="domain" description="Protein kinase" evidence="7">
    <location>
        <begin position="41"/>
        <end position="315"/>
    </location>
</feature>
<dbReference type="SMART" id="SM00028">
    <property type="entry name" value="TPR"/>
    <property type="match status" value="6"/>
</dbReference>
<dbReference type="InterPro" id="IPR008271">
    <property type="entry name" value="Ser/Thr_kinase_AS"/>
</dbReference>
<keyword evidence="3 8" id="KW-0418">Kinase</keyword>
<feature type="binding site" evidence="5">
    <location>
        <position position="70"/>
    </location>
    <ligand>
        <name>ATP</name>
        <dbReference type="ChEBI" id="CHEBI:30616"/>
    </ligand>
</feature>
<keyword evidence="4 5" id="KW-0067">ATP-binding</keyword>
<protein>
    <submittedName>
        <fullName evidence="8">Serine/threonine-protein kinase PrkC</fullName>
        <ecNumber evidence="8">2.7.11.1</ecNumber>
    </submittedName>
</protein>
<dbReference type="EMBL" id="PVNL01000030">
    <property type="protein sequence ID" value="PRQ09227.1"/>
    <property type="molecule type" value="Genomic_DNA"/>
</dbReference>
<sequence length="931" mass="100456">MTPGSTESERGDLLETRVSDRERASPASESGCEIGDRIGRFVVLSVLGAGAMGIVLAAYDPELDRKAALKLLKHAGKAHESRERLRREAQALARLNHVNVVTVHDVGVHEGRVFVAMEFVRGQTLREWISGDTPRPWPEVLRVFAAAGEGLAAAHEVGLIHRDFKPENVMLGDDGRVRVMDFGLARRGDEQTFDEPGREHPSSRSDSFSLALTKTGTQVGTPAYMAPEQFEGKLAGAHSDQFEFCVALYEALYGRRPFVGDSYQDLARAVLRGELQPPPPTAKVPGWIAKVVTRGLAVDPAQRHPSMRALLDALARDPGQRYRRAGLGGAMLVALASAVWLGGVLQRGEPPTDPKPCANMDVELRGVWDVTRRIEVDEAILATQLSYANQTSQRVTAGLDAYTSAWVAARVEACEATRAGTQSGELLDRKIACLDERLARVDALVAEVAAAEIAAVERATQAVMDLPSLAPCADAEALATGRRPPEDPAVAAQVDALETELHQIRAKISLANYDEAGSMVNALVEAATSLDYEPLLIQAWLEQGVVDDRLGHYEQALATLTRAYDAALGQQMLAEATDAAIELTDVAGQSLKRLPDAERWAAVARALSELLGTDSAWARYLLHVATLQKNLGRYAESLASIDEARVLTERTYGPEHIKVSLVLAQAGAVSLNAGEFERARELLEQALAILEPALGSAHPNVANTLANLGIVAFRTGDYVQAREKLEQARVIFERAMGPESFQVSRTLDSLGSAALLQGDYAQARAYYEQAQVLLVELVGPDHPQMAALIANLGEVARNEGAFERGLEQQLRAREIIAASVGLEHPSLILVQTEIGKDLLGLGRPAEAIPELERALALYDSFGGDPLALPDIRFTLARALWDAGTREQRTRAHALALLAVTSYAGAGAAKRLAGVEAWLAERDSPTAEVARR</sequence>
<dbReference type="Pfam" id="PF00069">
    <property type="entry name" value="Pkinase"/>
    <property type="match status" value="1"/>
</dbReference>
<gene>
    <name evidence="8" type="primary">prkC_10</name>
    <name evidence="8" type="ORF">ENSA7_12170</name>
</gene>
<evidence type="ECO:0000313" key="8">
    <source>
        <dbReference type="EMBL" id="PRQ09227.1"/>
    </source>
</evidence>
<name>A0A2S9YVV4_9BACT</name>
<keyword evidence="1 8" id="KW-0808">Transferase</keyword>
<dbReference type="GO" id="GO:0004674">
    <property type="term" value="F:protein serine/threonine kinase activity"/>
    <property type="evidence" value="ECO:0007669"/>
    <property type="project" value="UniProtKB-EC"/>
</dbReference>
<dbReference type="CDD" id="cd14014">
    <property type="entry name" value="STKc_PknB_like"/>
    <property type="match status" value="1"/>
</dbReference>
<evidence type="ECO:0000256" key="3">
    <source>
        <dbReference type="ARBA" id="ARBA00022777"/>
    </source>
</evidence>
<dbReference type="InterPro" id="IPR011009">
    <property type="entry name" value="Kinase-like_dom_sf"/>
</dbReference>
<comment type="caution">
    <text evidence="8">The sequence shown here is derived from an EMBL/GenBank/DDBJ whole genome shotgun (WGS) entry which is preliminary data.</text>
</comment>
<dbReference type="SUPFAM" id="SSF48452">
    <property type="entry name" value="TPR-like"/>
    <property type="match status" value="2"/>
</dbReference>
<keyword evidence="2 5" id="KW-0547">Nucleotide-binding</keyword>
<accession>A0A2S9YVV4</accession>
<dbReference type="PANTHER" id="PTHR43289">
    <property type="entry name" value="MITOGEN-ACTIVATED PROTEIN KINASE KINASE KINASE 20-RELATED"/>
    <property type="match status" value="1"/>
</dbReference>
<dbReference type="InterPro" id="IPR011990">
    <property type="entry name" value="TPR-like_helical_dom_sf"/>
</dbReference>
<feature type="region of interest" description="Disordered" evidence="6">
    <location>
        <begin position="190"/>
        <end position="210"/>
    </location>
</feature>
<evidence type="ECO:0000259" key="7">
    <source>
        <dbReference type="PROSITE" id="PS50011"/>
    </source>
</evidence>
<feature type="compositionally biased region" description="Basic and acidic residues" evidence="6">
    <location>
        <begin position="190"/>
        <end position="203"/>
    </location>
</feature>
<organism evidence="8 9">
    <name type="scientific">Enhygromyxa salina</name>
    <dbReference type="NCBI Taxonomy" id="215803"/>
    <lineage>
        <taxon>Bacteria</taxon>
        <taxon>Pseudomonadati</taxon>
        <taxon>Myxococcota</taxon>
        <taxon>Polyangia</taxon>
        <taxon>Nannocystales</taxon>
        <taxon>Nannocystaceae</taxon>
        <taxon>Enhygromyxa</taxon>
    </lineage>
</organism>
<dbReference type="Gene3D" id="1.10.510.10">
    <property type="entry name" value="Transferase(Phosphotransferase) domain 1"/>
    <property type="match status" value="1"/>
</dbReference>
<dbReference type="InterPro" id="IPR000719">
    <property type="entry name" value="Prot_kinase_dom"/>
</dbReference>